<feature type="chain" id="PRO_5016654945" description="Tetratricopeptide repeat protein" evidence="1">
    <location>
        <begin position="20"/>
        <end position="611"/>
    </location>
</feature>
<dbReference type="InterPro" id="IPR011990">
    <property type="entry name" value="TPR-like_helical_dom_sf"/>
</dbReference>
<comment type="caution">
    <text evidence="2">The sequence shown here is derived from an EMBL/GenBank/DDBJ whole genome shotgun (WGS) entry which is preliminary data.</text>
</comment>
<dbReference type="EMBL" id="QURR01000010">
    <property type="protein sequence ID" value="RGE45289.1"/>
    <property type="molecule type" value="Genomic_DNA"/>
</dbReference>
<accession>A0A373FPJ6</accession>
<evidence type="ECO:0000256" key="1">
    <source>
        <dbReference type="SAM" id="SignalP"/>
    </source>
</evidence>
<name>A0A373FPJ6_COMTE</name>
<evidence type="ECO:0000313" key="3">
    <source>
        <dbReference type="Proteomes" id="UP000261948"/>
    </source>
</evidence>
<evidence type="ECO:0000313" key="2">
    <source>
        <dbReference type="EMBL" id="RGE45289.1"/>
    </source>
</evidence>
<proteinExistence type="predicted"/>
<feature type="signal peptide" evidence="1">
    <location>
        <begin position="1"/>
        <end position="19"/>
    </location>
</feature>
<reference evidence="2 3" key="1">
    <citation type="submission" date="2018-08" db="EMBL/GenBank/DDBJ databases">
        <title>Comamonas testosteroni strain SWCO2.</title>
        <authorList>
            <person name="Jiang N."/>
            <person name="Zhang X.Z."/>
        </authorList>
    </citation>
    <scope>NUCLEOTIDE SEQUENCE [LARGE SCALE GENOMIC DNA]</scope>
    <source>
        <strain evidence="2 3">SWCO2</strain>
    </source>
</reference>
<dbReference type="SUPFAM" id="SSF48452">
    <property type="entry name" value="TPR-like"/>
    <property type="match status" value="2"/>
</dbReference>
<gene>
    <name evidence="2" type="ORF">DZC30_10060</name>
</gene>
<dbReference type="Proteomes" id="UP000261948">
    <property type="component" value="Unassembled WGS sequence"/>
</dbReference>
<keyword evidence="1" id="KW-0732">Signal</keyword>
<keyword evidence="3" id="KW-1185">Reference proteome</keyword>
<dbReference type="AlphaFoldDB" id="A0A373FPJ6"/>
<sequence>MTALSCAMALALPLAHVQAQTAAEGSAKAQPDPKRSQSFIGLRDQLASAAQAKNWPEAERLARELLQRADQGGNPYEQLDASELLTVVLYRQQKYGDAVKLARTMLDAARAHPEDAIMGQTGALISRGLMAAVAAQDLAAIQYFQQALREDSRLYAGLWQWDDAKASLLYRAAQLRLPLRVGEGAGRWVLQHIEPAKDRDESVRLRYLYFGADEVRLTVDLDLRYRNRGEPQALKPIYDDATEADAPNFGLPFAGAQQKRFVRLDNDEERRRTQTWEWVAQRGRWSLDVRADFLPKSKAVAQAQLPQLFAAIDWPAAPDLPGTPADAMTAQQREDAQQLQWRPSADWPRVARLAAQAEKDAIFPNEIARLSTLQGIAAFKQGQWNAASQSLTRALQTWPYASLGRSEEELEENAQQFGAAMALREGRSADAARMMRLYLRDAGGLERRWVLGTEPDPAQASLRNQRTGQVLPLWAQGFYLQVPLDSQRMLYRDLATEDKLGLTMELKIPETEAAQEKLLRQAMEKQFRVNAGALKKQGFTPRPRADGKPLKGQQWVFEVKPQVEEGSKTAATQRMVFWIVDEGSRRSILRAGVATREQEQRAQQLADALGW</sequence>
<organism evidence="2 3">
    <name type="scientific">Comamonas testosteroni</name>
    <name type="common">Pseudomonas testosteroni</name>
    <dbReference type="NCBI Taxonomy" id="285"/>
    <lineage>
        <taxon>Bacteria</taxon>
        <taxon>Pseudomonadati</taxon>
        <taxon>Pseudomonadota</taxon>
        <taxon>Betaproteobacteria</taxon>
        <taxon>Burkholderiales</taxon>
        <taxon>Comamonadaceae</taxon>
        <taxon>Comamonas</taxon>
    </lineage>
</organism>
<protein>
    <recommendedName>
        <fullName evidence="4">Tetratricopeptide repeat protein</fullName>
    </recommendedName>
</protein>
<evidence type="ECO:0008006" key="4">
    <source>
        <dbReference type="Google" id="ProtNLM"/>
    </source>
</evidence>